<evidence type="ECO:0000313" key="4">
    <source>
        <dbReference type="Proteomes" id="UP001549921"/>
    </source>
</evidence>
<feature type="compositionally biased region" description="Low complexity" evidence="1">
    <location>
        <begin position="1"/>
        <end position="52"/>
    </location>
</feature>
<dbReference type="GO" id="GO:0042575">
    <property type="term" value="C:DNA polymerase complex"/>
    <property type="evidence" value="ECO:0007669"/>
    <property type="project" value="UniProtKB-ARBA"/>
</dbReference>
<comment type="caution">
    <text evidence="3">The sequence shown here is derived from an EMBL/GenBank/DDBJ whole genome shotgun (WGS) entry which is preliminary data.</text>
</comment>
<dbReference type="InterPro" id="IPR041588">
    <property type="entry name" value="Integrase_H2C2"/>
</dbReference>
<dbReference type="InterPro" id="IPR001584">
    <property type="entry name" value="Integrase_cat-core"/>
</dbReference>
<dbReference type="Pfam" id="PF03564">
    <property type="entry name" value="DUF1759"/>
    <property type="match status" value="1"/>
</dbReference>
<feature type="compositionally biased region" description="Basic and acidic residues" evidence="1">
    <location>
        <begin position="427"/>
        <end position="438"/>
    </location>
</feature>
<dbReference type="Pfam" id="PF05380">
    <property type="entry name" value="Peptidase_A17"/>
    <property type="match status" value="1"/>
</dbReference>
<feature type="region of interest" description="Disordered" evidence="1">
    <location>
        <begin position="1"/>
        <end position="111"/>
    </location>
</feature>
<feature type="compositionally biased region" description="Polar residues" evidence="1">
    <location>
        <begin position="415"/>
        <end position="426"/>
    </location>
</feature>
<dbReference type="EMBL" id="JBEDNZ010000037">
    <property type="protein sequence ID" value="KAL0803376.1"/>
    <property type="molecule type" value="Genomic_DNA"/>
</dbReference>
<gene>
    <name evidence="3" type="ORF">ABMA28_017388</name>
</gene>
<dbReference type="InterPro" id="IPR040676">
    <property type="entry name" value="DUF5641"/>
</dbReference>
<dbReference type="PANTHER" id="PTHR47331">
    <property type="entry name" value="PHD-TYPE DOMAIN-CONTAINING PROTEIN"/>
    <property type="match status" value="1"/>
</dbReference>
<dbReference type="Pfam" id="PF17921">
    <property type="entry name" value="Integrase_H2C2"/>
    <property type="match status" value="1"/>
</dbReference>
<feature type="compositionally biased region" description="Basic and acidic residues" evidence="1">
    <location>
        <begin position="53"/>
        <end position="63"/>
    </location>
</feature>
<dbReference type="CDD" id="cd01644">
    <property type="entry name" value="RT_pepA17"/>
    <property type="match status" value="1"/>
</dbReference>
<feature type="compositionally biased region" description="Basic and acidic residues" evidence="1">
    <location>
        <begin position="1850"/>
        <end position="1862"/>
    </location>
</feature>
<dbReference type="InterPro" id="IPR043502">
    <property type="entry name" value="DNA/RNA_pol_sf"/>
</dbReference>
<dbReference type="Pfam" id="PF18701">
    <property type="entry name" value="DUF5641"/>
    <property type="match status" value="1"/>
</dbReference>
<dbReference type="Gene3D" id="3.30.70.270">
    <property type="match status" value="1"/>
</dbReference>
<dbReference type="GO" id="GO:0071897">
    <property type="term" value="P:DNA biosynthetic process"/>
    <property type="evidence" value="ECO:0007669"/>
    <property type="project" value="UniProtKB-ARBA"/>
</dbReference>
<evidence type="ECO:0000313" key="3">
    <source>
        <dbReference type="EMBL" id="KAL0803376.1"/>
    </source>
</evidence>
<dbReference type="InterPro" id="IPR008042">
    <property type="entry name" value="Retrotrans_Pao"/>
</dbReference>
<feature type="region of interest" description="Disordered" evidence="1">
    <location>
        <begin position="408"/>
        <end position="438"/>
    </location>
</feature>
<dbReference type="InterPro" id="IPR005312">
    <property type="entry name" value="DUF1759"/>
</dbReference>
<feature type="region of interest" description="Disordered" evidence="1">
    <location>
        <begin position="175"/>
        <end position="196"/>
    </location>
</feature>
<dbReference type="PROSITE" id="PS50994">
    <property type="entry name" value="INTEGRASE"/>
    <property type="match status" value="1"/>
</dbReference>
<dbReference type="SUPFAM" id="SSF53098">
    <property type="entry name" value="Ribonuclease H-like"/>
    <property type="match status" value="1"/>
</dbReference>
<dbReference type="InterPro" id="IPR043128">
    <property type="entry name" value="Rev_trsase/Diguanyl_cyclase"/>
</dbReference>
<name>A0ABD0S4K7_LOXSC</name>
<protein>
    <recommendedName>
        <fullName evidence="2">Integrase catalytic domain-containing protein</fullName>
    </recommendedName>
</protein>
<organism evidence="3 4">
    <name type="scientific">Loxostege sticticalis</name>
    <name type="common">Beet webworm moth</name>
    <dbReference type="NCBI Taxonomy" id="481309"/>
    <lineage>
        <taxon>Eukaryota</taxon>
        <taxon>Metazoa</taxon>
        <taxon>Ecdysozoa</taxon>
        <taxon>Arthropoda</taxon>
        <taxon>Hexapoda</taxon>
        <taxon>Insecta</taxon>
        <taxon>Pterygota</taxon>
        <taxon>Neoptera</taxon>
        <taxon>Endopterygota</taxon>
        <taxon>Lepidoptera</taxon>
        <taxon>Glossata</taxon>
        <taxon>Ditrysia</taxon>
        <taxon>Pyraloidea</taxon>
        <taxon>Crambidae</taxon>
        <taxon>Pyraustinae</taxon>
        <taxon>Loxostege</taxon>
    </lineage>
</organism>
<dbReference type="Gene3D" id="3.30.420.10">
    <property type="entry name" value="Ribonuclease H-like superfamily/Ribonuclease H"/>
    <property type="match status" value="1"/>
</dbReference>
<feature type="domain" description="Integrase catalytic" evidence="2">
    <location>
        <begin position="1543"/>
        <end position="1724"/>
    </location>
</feature>
<sequence>MPVTRSTSGKSKTSAPAASSSAQTASTEGTQTGTESSSAATETESSNTAPTVRMEETTTRTERPPQPAATVAWQPEPSATAAPPPVVAQLLEKKKAAARPASKASTSASRRAARLMKAREELLRLKVELAAAKIAAIEAETDSEEEDIDTVVEDKDAEDRVDTWLNNSIQPLAIANEPHNQPAPPPPTTQATTAAPAGDMSTAIEGAATANKIDLTDLAAAIAQAARTGHHSTSRILNELPIFTGNHQEWLAYKAAYHESQSGFTDLENLARLRKSLRGRAREAVESLLIYTANPRDIMKTLENRFGRTDAIAVAELDKLRSLPRLTDAPRDICVFSSRINNVVATLGAIGKQQYLYNPELTKTTIEKLSPTVRYRWYDYAATQDESDPDIVKMARFLNREAELCGPYAQPEGLSRSQKTYNVESGQSERREEDDRNVQRCPACNKEGHNTTSCPEFKTAGVSTRWDICKKNRLCFRCLRLRKKTHHCRSGPCEKDGCKFWHHPMLHHEAVEKKSSEVVSSTWTGKSKHAFLKIVPIKVIGPRKVIPTYALLDDGSTVTLIDEELAQRAGLRGRREPLHIEAIGDTKVDTSTSRRLSLLIGGSGARHRIEARTMRNLRLSPQSINDGDLKDCRHLEDLPVTTRYKEARPQVLIGQDNWPLLLAEDKRIGSRHQPVASKTPLGWVLHGACTRTLGQRVNFLNEADDTNRINQQLQHFFSLEALAVQPKRPANDPEEKAMKILEKKTSRMEDGRFQTGLLWKSEDIQLPDNRQYALRRLEATEKKIEKDPELKTKVVEQMAELVKKGYAEPAPAEKTPHRTWYLPCFPVLNPMKPGKVRMVHDAAATTKGVSLNDALLTGPDLLQSLPGVLMRMRQHRVAVSADIAEMFLQVKIIPEDRDAIRYLWRDGDRSSEVKEFRMTSLIFGATSSPATAIYVKNKNAEDFKTEHPTAVAAINKNHYMDDYIQSFEDEETAIETSRQVRDIHRRAHFELRKWASNSSQVLLALEEKEETTELSIGPKTEKILGMVWETSSDSLRYNLDLSRLPDDILQIQRPTKRQALQIVMSLFDPLGLVSPVTIKAKQILQEIWRRSTKWDDLLDEDLAEQWVKWTQHLEALRDVKIPRCYPGYSNGNRRELHIFVDASEAAYAAAVYWRVEDPEGRAHTSLALAKAKVAPLKTTSIPRLELQAALLGSRLAASVIEEHDEKPASRTFWTDSKTVLTWLRTGARSYKPFVAHRIAEIEENTKIEEWRWVPTKMNVADDGTREVPQDFNERHRWFNGPSFLLEDPSTWPAEAATSPPITGEEKTLTVNKKKPPALEVVPDPKRFSRWEKLIRATARVLQFAAACRKPATVTYSRTKANPLKDPTWRKQENHRKRAGIEKKIVNTQDKFKKIPVALLIEAEKLVIKASQQESFGEDIQNLSKGLRVRTDSKLYRLSTEIEDGVVVVKTRIGAARDIPQEMKRPPILDGKQHVARLYIEHIHRVGHHQGVAATINQCRQRFHILGLRTTARGIIHQCVPCRRRRLAPPEPPTGDLPPGRLAHHQRPFTHTGVDYFGPLLTTQGRATKKTYVALFTCLTTRAVHLEMTATLTTDSAVMALRRFIARRGCPHTIWSDNGTNLHGAEKELRLAADAATEEEAAKRRITWRFIPPGAPFMGGAWERLVRTVKTALAAVLDKPTSEEVLATLLAEVEMTVNSRPLTHVSLDPEEPEALTPNHFILLGPAHEPPMGETSPQDLQGRHTWRTSQRLADLFWARWVREYLPELHHRREPHGRGPPLCMGDIVIVADNTLPRNTWPLGRVTATYPGPDGVIRAADVRTKNGILRRPTKKLVILVPAHSATVVPPVQRDASDSEATSRRMAGECSGRPKCNSKSVE</sequence>
<feature type="region of interest" description="Disordered" evidence="1">
    <location>
        <begin position="1845"/>
        <end position="1877"/>
    </location>
</feature>
<proteinExistence type="predicted"/>
<feature type="compositionally biased region" description="Low complexity" evidence="1">
    <location>
        <begin position="98"/>
        <end position="110"/>
    </location>
</feature>
<dbReference type="InterPro" id="IPR036397">
    <property type="entry name" value="RNaseH_sf"/>
</dbReference>
<evidence type="ECO:0000256" key="1">
    <source>
        <dbReference type="SAM" id="MobiDB-lite"/>
    </source>
</evidence>
<dbReference type="InterPro" id="IPR012337">
    <property type="entry name" value="RNaseH-like_sf"/>
</dbReference>
<dbReference type="PANTHER" id="PTHR47331:SF1">
    <property type="entry name" value="GAG-LIKE PROTEIN"/>
    <property type="match status" value="1"/>
</dbReference>
<accession>A0ABD0S4K7</accession>
<dbReference type="Proteomes" id="UP001549921">
    <property type="component" value="Unassembled WGS sequence"/>
</dbReference>
<evidence type="ECO:0000259" key="2">
    <source>
        <dbReference type="PROSITE" id="PS50994"/>
    </source>
</evidence>
<reference evidence="3 4" key="1">
    <citation type="submission" date="2024-06" db="EMBL/GenBank/DDBJ databases">
        <title>A chromosome-level genome assembly of beet webworm, Loxostege sticticalis.</title>
        <authorList>
            <person name="Zhang Y."/>
        </authorList>
    </citation>
    <scope>NUCLEOTIDE SEQUENCE [LARGE SCALE GENOMIC DNA]</scope>
    <source>
        <strain evidence="3">AQ028</strain>
        <tissue evidence="3">Male pupae</tissue>
    </source>
</reference>
<dbReference type="SUPFAM" id="SSF56672">
    <property type="entry name" value="DNA/RNA polymerases"/>
    <property type="match status" value="1"/>
</dbReference>
<dbReference type="Gene3D" id="3.10.10.10">
    <property type="entry name" value="HIV Type 1 Reverse Transcriptase, subunit A, domain 1"/>
    <property type="match status" value="1"/>
</dbReference>